<evidence type="ECO:0000256" key="3">
    <source>
        <dbReference type="ARBA" id="ARBA00022452"/>
    </source>
</evidence>
<keyword evidence="18" id="KW-1185">Reference proteome</keyword>
<evidence type="ECO:0000256" key="9">
    <source>
        <dbReference type="ARBA" id="ARBA00023077"/>
    </source>
</evidence>
<organism evidence="17 18">
    <name type="scientific">Termitidicoccus mucosus</name>
    <dbReference type="NCBI Taxonomy" id="1184151"/>
    <lineage>
        <taxon>Bacteria</taxon>
        <taxon>Pseudomonadati</taxon>
        <taxon>Verrucomicrobiota</taxon>
        <taxon>Opitutia</taxon>
        <taxon>Opitutales</taxon>
        <taxon>Opitutaceae</taxon>
        <taxon>Termitidicoccus</taxon>
    </lineage>
</organism>
<keyword evidence="2 12" id="KW-0813">Transport</keyword>
<dbReference type="GO" id="GO:0015344">
    <property type="term" value="F:siderophore uptake transmembrane transporter activity"/>
    <property type="evidence" value="ECO:0007669"/>
    <property type="project" value="TreeGrafter"/>
</dbReference>
<keyword evidence="4" id="KW-0410">Iron transport</keyword>
<dbReference type="OrthoDB" id="9760333at2"/>
<evidence type="ECO:0000256" key="6">
    <source>
        <dbReference type="ARBA" id="ARBA00022729"/>
    </source>
</evidence>
<keyword evidence="5 12" id="KW-0812">Transmembrane</keyword>
<name>A0A178IN59_9BACT</name>
<dbReference type="PANTHER" id="PTHR32552">
    <property type="entry name" value="FERRICHROME IRON RECEPTOR-RELATED"/>
    <property type="match status" value="1"/>
</dbReference>
<dbReference type="Proteomes" id="UP000078486">
    <property type="component" value="Unassembled WGS sequence"/>
</dbReference>
<evidence type="ECO:0000256" key="4">
    <source>
        <dbReference type="ARBA" id="ARBA00022496"/>
    </source>
</evidence>
<dbReference type="Pfam" id="PF00593">
    <property type="entry name" value="TonB_dep_Rec_b-barrel"/>
    <property type="match status" value="1"/>
</dbReference>
<dbReference type="InterPro" id="IPR037066">
    <property type="entry name" value="Plug_dom_sf"/>
</dbReference>
<dbReference type="GO" id="GO:0009279">
    <property type="term" value="C:cell outer membrane"/>
    <property type="evidence" value="ECO:0007669"/>
    <property type="project" value="UniProtKB-SubCell"/>
</dbReference>
<evidence type="ECO:0000256" key="10">
    <source>
        <dbReference type="ARBA" id="ARBA00023136"/>
    </source>
</evidence>
<feature type="domain" description="TonB-dependent receptor-like beta-barrel" evidence="15">
    <location>
        <begin position="325"/>
        <end position="807"/>
    </location>
</feature>
<feature type="transmembrane region" description="Helical" evidence="14">
    <location>
        <begin position="21"/>
        <end position="38"/>
    </location>
</feature>
<evidence type="ECO:0000256" key="2">
    <source>
        <dbReference type="ARBA" id="ARBA00022448"/>
    </source>
</evidence>
<reference evidence="17 18" key="1">
    <citation type="submission" date="2016-01" db="EMBL/GenBank/DDBJ databases">
        <title>High potential of lignocellulose degradation of a new Verrucomicrobia species.</title>
        <authorList>
            <person name="Wang Y."/>
            <person name="Shi Y."/>
            <person name="Qiu Z."/>
            <person name="Liu S."/>
            <person name="Yang H."/>
        </authorList>
    </citation>
    <scope>NUCLEOTIDE SEQUENCE [LARGE SCALE GENOMIC DNA]</scope>
    <source>
        <strain evidence="17 18">TSB47</strain>
    </source>
</reference>
<evidence type="ECO:0000313" key="18">
    <source>
        <dbReference type="Proteomes" id="UP000078486"/>
    </source>
</evidence>
<keyword evidence="3 12" id="KW-1134">Transmembrane beta strand</keyword>
<gene>
    <name evidence="17" type="ORF">AW736_04985</name>
</gene>
<dbReference type="InterPro" id="IPR036942">
    <property type="entry name" value="Beta-barrel_TonB_sf"/>
</dbReference>
<comment type="subcellular location">
    <subcellularLocation>
        <location evidence="1 12">Cell outer membrane</location>
        <topology evidence="1 12">Multi-pass membrane protein</topology>
    </subcellularLocation>
</comment>
<keyword evidence="10 12" id="KW-0472">Membrane</keyword>
<evidence type="ECO:0000256" key="14">
    <source>
        <dbReference type="SAM" id="Phobius"/>
    </source>
</evidence>
<evidence type="ECO:0000256" key="8">
    <source>
        <dbReference type="ARBA" id="ARBA00023065"/>
    </source>
</evidence>
<evidence type="ECO:0000313" key="17">
    <source>
        <dbReference type="EMBL" id="OAM91131.1"/>
    </source>
</evidence>
<dbReference type="STRING" id="1184151.AW736_04985"/>
<dbReference type="InterPro" id="IPR000531">
    <property type="entry name" value="Beta-barrel_TonB"/>
</dbReference>
<keyword evidence="9 13" id="KW-0798">TonB box</keyword>
<dbReference type="EMBL" id="LRRQ01000040">
    <property type="protein sequence ID" value="OAM91131.1"/>
    <property type="molecule type" value="Genomic_DNA"/>
</dbReference>
<dbReference type="SUPFAM" id="SSF56935">
    <property type="entry name" value="Porins"/>
    <property type="match status" value="1"/>
</dbReference>
<evidence type="ECO:0000256" key="7">
    <source>
        <dbReference type="ARBA" id="ARBA00023004"/>
    </source>
</evidence>
<protein>
    <submittedName>
        <fullName evidence="17">Uncharacterized protein</fullName>
    </submittedName>
</protein>
<dbReference type="PANTHER" id="PTHR32552:SF68">
    <property type="entry name" value="FERRICHROME OUTER MEMBRANE TRANSPORTER_PHAGE RECEPTOR"/>
    <property type="match status" value="1"/>
</dbReference>
<dbReference type="AlphaFoldDB" id="A0A178IN59"/>
<dbReference type="InterPro" id="IPR012910">
    <property type="entry name" value="Plug_dom"/>
</dbReference>
<dbReference type="Pfam" id="PF07715">
    <property type="entry name" value="Plug"/>
    <property type="match status" value="1"/>
</dbReference>
<feature type="domain" description="TonB-dependent receptor plug" evidence="16">
    <location>
        <begin position="84"/>
        <end position="174"/>
    </location>
</feature>
<dbReference type="PROSITE" id="PS52016">
    <property type="entry name" value="TONB_DEPENDENT_REC_3"/>
    <property type="match status" value="1"/>
</dbReference>
<keyword evidence="7" id="KW-0408">Iron</keyword>
<evidence type="ECO:0000256" key="12">
    <source>
        <dbReference type="PROSITE-ProRule" id="PRU01360"/>
    </source>
</evidence>
<evidence type="ECO:0000259" key="16">
    <source>
        <dbReference type="Pfam" id="PF07715"/>
    </source>
</evidence>
<comment type="caution">
    <text evidence="17">The sequence shown here is derived from an EMBL/GenBank/DDBJ whole genome shotgun (WGS) entry which is preliminary data.</text>
</comment>
<sequence>MNPIVTPEACVLSRKRFFCKGVIYILFSISMGSAWSVAQTTKPAQANDDEEIIRLSPFTVSAAEDNSYLPSETTSGTRYASLIMETPIAVNVVTKDFLEDFLLFDLSGQDLLSYNSSFTFAEGTGAINMRGIRGFAVYKNGIREAGVFGPASLERTEIVRGANAGVYGQSEPSGLINRITKKGQPKPFQELRVSFAGHSTYRAQIDLNQPIVKGKVFSRFAASREYSEYGMQNFAEFERNNIYGSITWKITDRTSLTANLDYIYMKTHGQNASLMPFVFTNVEVVDKTGASPVIRKSRQAVGIFGSGQWEKYRHINTNGPWVFGEVEPLQLDVNFTHQWADWLSMQIKGAWMNRPQNVGQTRNNGGSNHNTYNLTTGTVEGLWSPQVNRNREHALTLQSDWLAQFKTGPVEHKALVTLDWKRQPADAQQRWMGAGGGSIAFNDIFTGAQLEIPGFDYDADFYDWTTELAHSKTVTTTKGINFSDRLGLLDKKLFVIVGGRYDRIGVEQTDWLNTLYAGYGPNPQNPSGPPIVINVPAGNKVKRPTSDALTYQTGVLYRATPGVSLFANFSSAFLPQSVNANNVDEYGNVFDPQTGYGSEAGVKFDLLDQKLTFTLGGYSIVRKNIPRVARDENNNNILSPHINHAYSILTDVRSQGFEVDGSWRPTREISSTFSLSWNDIRYIEISNPTEQYLLHVRPDNGPEWTGAVTFSYRFFEGSLKGFDFRAGVRYQGESLVNNSTSSVLGNSDVKGVPLTRTESGQRIEYADTYFFKNDAYFLVQLGAGYSWDTGRGKTRFSHKVSLDVQNLLNEVYLRGARVGDPVQLTLSYRLKH</sequence>
<dbReference type="RefSeq" id="WP_084441884.1">
    <property type="nucleotide sequence ID" value="NZ_CP109796.1"/>
</dbReference>
<keyword evidence="8" id="KW-0406">Ion transport</keyword>
<dbReference type="InterPro" id="IPR039426">
    <property type="entry name" value="TonB-dep_rcpt-like"/>
</dbReference>
<comment type="similarity">
    <text evidence="12 13">Belongs to the TonB-dependent receptor family.</text>
</comment>
<accession>A0A178IN59</accession>
<keyword evidence="6" id="KW-0732">Signal</keyword>
<keyword evidence="14" id="KW-1133">Transmembrane helix</keyword>
<keyword evidence="11 12" id="KW-0998">Cell outer membrane</keyword>
<proteinExistence type="inferred from homology"/>
<evidence type="ECO:0000256" key="11">
    <source>
        <dbReference type="ARBA" id="ARBA00023237"/>
    </source>
</evidence>
<dbReference type="Gene3D" id="2.40.170.20">
    <property type="entry name" value="TonB-dependent receptor, beta-barrel domain"/>
    <property type="match status" value="1"/>
</dbReference>
<evidence type="ECO:0000256" key="5">
    <source>
        <dbReference type="ARBA" id="ARBA00022692"/>
    </source>
</evidence>
<evidence type="ECO:0000259" key="15">
    <source>
        <dbReference type="Pfam" id="PF00593"/>
    </source>
</evidence>
<evidence type="ECO:0000256" key="1">
    <source>
        <dbReference type="ARBA" id="ARBA00004571"/>
    </source>
</evidence>
<evidence type="ECO:0000256" key="13">
    <source>
        <dbReference type="RuleBase" id="RU003357"/>
    </source>
</evidence>
<dbReference type="Gene3D" id="2.170.130.10">
    <property type="entry name" value="TonB-dependent receptor, plug domain"/>
    <property type="match status" value="1"/>
</dbReference>